<keyword evidence="4" id="KW-0720">Serine protease</keyword>
<feature type="compositionally biased region" description="Basic residues" evidence="5">
    <location>
        <begin position="436"/>
        <end position="445"/>
    </location>
</feature>
<feature type="region of interest" description="Disordered" evidence="5">
    <location>
        <begin position="398"/>
        <end position="484"/>
    </location>
</feature>
<organism evidence="6 7">
    <name type="scientific">Ampelomyces quisqualis</name>
    <name type="common">Powdery mildew agent</name>
    <dbReference type="NCBI Taxonomy" id="50730"/>
    <lineage>
        <taxon>Eukaryota</taxon>
        <taxon>Fungi</taxon>
        <taxon>Dikarya</taxon>
        <taxon>Ascomycota</taxon>
        <taxon>Pezizomycotina</taxon>
        <taxon>Dothideomycetes</taxon>
        <taxon>Pleosporomycetidae</taxon>
        <taxon>Pleosporales</taxon>
        <taxon>Pleosporineae</taxon>
        <taxon>Phaeosphaeriaceae</taxon>
        <taxon>Ampelomyces</taxon>
    </lineage>
</organism>
<dbReference type="GO" id="GO:0006508">
    <property type="term" value="P:proteolysis"/>
    <property type="evidence" value="ECO:0007669"/>
    <property type="project" value="UniProtKB-KW"/>
</dbReference>
<dbReference type="InterPro" id="IPR009003">
    <property type="entry name" value="Peptidase_S1_PA"/>
</dbReference>
<evidence type="ECO:0000256" key="2">
    <source>
        <dbReference type="ARBA" id="ARBA00022729"/>
    </source>
</evidence>
<protein>
    <recommendedName>
        <fullName evidence="8">Serine protease</fullName>
    </recommendedName>
</protein>
<dbReference type="PROSITE" id="PS00673">
    <property type="entry name" value="V8_SER"/>
    <property type="match status" value="1"/>
</dbReference>
<dbReference type="EMBL" id="ML979136">
    <property type="protein sequence ID" value="KAF1915114.1"/>
    <property type="molecule type" value="Genomic_DNA"/>
</dbReference>
<feature type="compositionally biased region" description="Basic and acidic residues" evidence="5">
    <location>
        <begin position="466"/>
        <end position="477"/>
    </location>
</feature>
<evidence type="ECO:0000256" key="3">
    <source>
        <dbReference type="ARBA" id="ARBA00022801"/>
    </source>
</evidence>
<evidence type="ECO:0000313" key="6">
    <source>
        <dbReference type="EMBL" id="KAF1915114.1"/>
    </source>
</evidence>
<accession>A0A6A5QKW8</accession>
<dbReference type="PANTHER" id="PTHR15462">
    <property type="entry name" value="SERINE PROTEASE"/>
    <property type="match status" value="1"/>
</dbReference>
<dbReference type="InterPro" id="IPR050966">
    <property type="entry name" value="Glutamyl_endopeptidase"/>
</dbReference>
<dbReference type="Proteomes" id="UP000800096">
    <property type="component" value="Unassembled WGS sequence"/>
</dbReference>
<dbReference type="InterPro" id="IPR043504">
    <property type="entry name" value="Peptidase_S1_PA_chymotrypsin"/>
</dbReference>
<dbReference type="Gene3D" id="2.40.10.10">
    <property type="entry name" value="Trypsin-like serine proteases"/>
    <property type="match status" value="2"/>
</dbReference>
<dbReference type="PANTHER" id="PTHR15462:SF8">
    <property type="entry name" value="SERINE PROTEASE"/>
    <property type="match status" value="1"/>
</dbReference>
<gene>
    <name evidence="6" type="ORF">BDU57DRAFT_595735</name>
</gene>
<feature type="compositionally biased region" description="Basic and acidic residues" evidence="5">
    <location>
        <begin position="410"/>
        <end position="419"/>
    </location>
</feature>
<sequence length="484" mass="54127">MAGTLGNKNFVIFKAESIDRSYPDEESINTEPTQHIRFKDDGRKPVDPKDLHHGGLYRAVAKLFMGFEHSCEEDVEYTWGMGTGQLTASNSLETSAHCVLYTCPICQELTPAKYIKIYLGYDGMASIGDEDRPDGVEFRCADSFTVLKSHYVKMKSKQKPKLTFDVASIRVANAFIHVDPLRFEATPLSSKKEELGVVGYPGDMAYRSEPGAQMFAHFKKDQSFDLSVSKENMLTYTTSTFGGQSGSPVFRRSRPGVSIGIHQGTPDGATINHACPIAGRYGVYVRSYKSALSLATRHPLKYKQPKTLEVELVRAYSQKSSFDRIPAKPELFASEILSYIQLAMKPIEKLQEELSTCTLIGPSEIQLKDKIAGAKAYLELAKLVAQQRDFPDLVVQPEAQPGADNEESEDSKRTHDTLRVDGTSQISRPRTPTHGGFKRLPRRTKATSAKEPRPRRGSTRGSQSVRRMEYKTRKDVLQESEDEY</sequence>
<keyword evidence="2" id="KW-0732">Signal</keyword>
<evidence type="ECO:0008006" key="8">
    <source>
        <dbReference type="Google" id="ProtNLM"/>
    </source>
</evidence>
<evidence type="ECO:0000256" key="5">
    <source>
        <dbReference type="SAM" id="MobiDB-lite"/>
    </source>
</evidence>
<dbReference type="GO" id="GO:0008236">
    <property type="term" value="F:serine-type peptidase activity"/>
    <property type="evidence" value="ECO:0007669"/>
    <property type="project" value="UniProtKB-KW"/>
</dbReference>
<dbReference type="AlphaFoldDB" id="A0A6A5QKW8"/>
<dbReference type="OrthoDB" id="3693942at2759"/>
<keyword evidence="3" id="KW-0378">Hydrolase</keyword>
<keyword evidence="1" id="KW-0645">Protease</keyword>
<reference evidence="6" key="1">
    <citation type="journal article" date="2020" name="Stud. Mycol.">
        <title>101 Dothideomycetes genomes: a test case for predicting lifestyles and emergence of pathogens.</title>
        <authorList>
            <person name="Haridas S."/>
            <person name="Albert R."/>
            <person name="Binder M."/>
            <person name="Bloem J."/>
            <person name="Labutti K."/>
            <person name="Salamov A."/>
            <person name="Andreopoulos B."/>
            <person name="Baker S."/>
            <person name="Barry K."/>
            <person name="Bills G."/>
            <person name="Bluhm B."/>
            <person name="Cannon C."/>
            <person name="Castanera R."/>
            <person name="Culley D."/>
            <person name="Daum C."/>
            <person name="Ezra D."/>
            <person name="Gonzalez J."/>
            <person name="Henrissat B."/>
            <person name="Kuo A."/>
            <person name="Liang C."/>
            <person name="Lipzen A."/>
            <person name="Lutzoni F."/>
            <person name="Magnuson J."/>
            <person name="Mondo S."/>
            <person name="Nolan M."/>
            <person name="Ohm R."/>
            <person name="Pangilinan J."/>
            <person name="Park H.-J."/>
            <person name="Ramirez L."/>
            <person name="Alfaro M."/>
            <person name="Sun H."/>
            <person name="Tritt A."/>
            <person name="Yoshinaga Y."/>
            <person name="Zwiers L.-H."/>
            <person name="Turgeon B."/>
            <person name="Goodwin S."/>
            <person name="Spatafora J."/>
            <person name="Crous P."/>
            <person name="Grigoriev I."/>
        </authorList>
    </citation>
    <scope>NUCLEOTIDE SEQUENCE</scope>
    <source>
        <strain evidence="6">HMLAC05119</strain>
    </source>
</reference>
<proteinExistence type="predicted"/>
<dbReference type="SUPFAM" id="SSF50494">
    <property type="entry name" value="Trypsin-like serine proteases"/>
    <property type="match status" value="1"/>
</dbReference>
<evidence type="ECO:0000313" key="7">
    <source>
        <dbReference type="Proteomes" id="UP000800096"/>
    </source>
</evidence>
<evidence type="ECO:0000256" key="1">
    <source>
        <dbReference type="ARBA" id="ARBA00022670"/>
    </source>
</evidence>
<dbReference type="InterPro" id="IPR000126">
    <property type="entry name" value="V8_ser_AS"/>
</dbReference>
<name>A0A6A5QKW8_AMPQU</name>
<keyword evidence="7" id="KW-1185">Reference proteome</keyword>
<evidence type="ECO:0000256" key="4">
    <source>
        <dbReference type="ARBA" id="ARBA00022825"/>
    </source>
</evidence>